<evidence type="ECO:0000256" key="1">
    <source>
        <dbReference type="ARBA" id="ARBA00023015"/>
    </source>
</evidence>
<dbReference type="SUPFAM" id="SSF46785">
    <property type="entry name" value="Winged helix' DNA-binding domain"/>
    <property type="match status" value="1"/>
</dbReference>
<evidence type="ECO:0000256" key="2">
    <source>
        <dbReference type="ARBA" id="ARBA00023125"/>
    </source>
</evidence>
<dbReference type="InterPro" id="IPR000524">
    <property type="entry name" value="Tscrpt_reg_HTH_GntR"/>
</dbReference>
<dbReference type="PROSITE" id="PS50949">
    <property type="entry name" value="HTH_GNTR"/>
    <property type="match status" value="1"/>
</dbReference>
<dbReference type="Pfam" id="PF00392">
    <property type="entry name" value="GntR"/>
    <property type="match status" value="1"/>
</dbReference>
<name>A0A1M7ZJL8_9BACT</name>
<protein>
    <submittedName>
        <fullName evidence="5">DNA-binding transcriptional regulator YhcF, GntR family</fullName>
    </submittedName>
</protein>
<dbReference type="InterPro" id="IPR036388">
    <property type="entry name" value="WH-like_DNA-bd_sf"/>
</dbReference>
<sequence length="345" mass="39632">MLLDKSEMIHVDSRTPKYLQVVNLILEDIEKGELMVGDRIPSINETSFDLLLSRDTVEKAYNELRDRGIITSVRGKGFYVASTNMASKSKVLLLFNKLSSYKKLIYYSIVESLGDQATVDLQIHHYNKRLFEDFLERYIGKYNYYVLAPHFFDQEGHPDAAYELIKRIPKDKLLIIDRAVKGHENEFPGIYQDFSKDIFEALESGISHLKKYERLILVFPKGGMYPEEIIDGFKKFCFFHDFKNLVIDGMDDEEPLENGECYIVLSESDLVSVVKKSREQSLCLGKNIGLISYNDTPLKEILAEGITTVSTDFVHMGKSIAEQILGSEDRIPIKNPFRLTIRKSL</sequence>
<dbReference type="EMBL" id="FRXN01000006">
    <property type="protein sequence ID" value="SHO64856.1"/>
    <property type="molecule type" value="Genomic_DNA"/>
</dbReference>
<feature type="domain" description="HTH gntR-type" evidence="4">
    <location>
        <begin position="15"/>
        <end position="83"/>
    </location>
</feature>
<keyword evidence="6" id="KW-1185">Reference proteome</keyword>
<dbReference type="SMART" id="SM00345">
    <property type="entry name" value="HTH_GNTR"/>
    <property type="match status" value="1"/>
</dbReference>
<keyword evidence="3" id="KW-0804">Transcription</keyword>
<evidence type="ECO:0000259" key="4">
    <source>
        <dbReference type="PROSITE" id="PS50949"/>
    </source>
</evidence>
<gene>
    <name evidence="5" type="ORF">SAMN04488108_3700</name>
</gene>
<reference evidence="6" key="1">
    <citation type="submission" date="2016-12" db="EMBL/GenBank/DDBJ databases">
        <authorList>
            <person name="Varghese N."/>
            <person name="Submissions S."/>
        </authorList>
    </citation>
    <scope>NUCLEOTIDE SEQUENCE [LARGE SCALE GENOMIC DNA]</scope>
    <source>
        <strain evidence="6">DSM 25035</strain>
    </source>
</reference>
<dbReference type="InterPro" id="IPR036390">
    <property type="entry name" value="WH_DNA-bd_sf"/>
</dbReference>
<dbReference type="InterPro" id="IPR028082">
    <property type="entry name" value="Peripla_BP_I"/>
</dbReference>
<keyword evidence="2 5" id="KW-0238">DNA-binding</keyword>
<evidence type="ECO:0000313" key="6">
    <source>
        <dbReference type="Proteomes" id="UP000184609"/>
    </source>
</evidence>
<dbReference type="PANTHER" id="PTHR38445">
    <property type="entry name" value="HTH-TYPE TRANSCRIPTIONAL REPRESSOR YTRA"/>
    <property type="match status" value="1"/>
</dbReference>
<dbReference type="CDD" id="cd07377">
    <property type="entry name" value="WHTH_GntR"/>
    <property type="match status" value="1"/>
</dbReference>
<dbReference type="Proteomes" id="UP000184609">
    <property type="component" value="Unassembled WGS sequence"/>
</dbReference>
<organism evidence="5 6">
    <name type="scientific">Algoriphagus zhangzhouensis</name>
    <dbReference type="NCBI Taxonomy" id="1073327"/>
    <lineage>
        <taxon>Bacteria</taxon>
        <taxon>Pseudomonadati</taxon>
        <taxon>Bacteroidota</taxon>
        <taxon>Cytophagia</taxon>
        <taxon>Cytophagales</taxon>
        <taxon>Cyclobacteriaceae</taxon>
        <taxon>Algoriphagus</taxon>
    </lineage>
</organism>
<dbReference type="AlphaFoldDB" id="A0A1M7ZJL8"/>
<dbReference type="Gene3D" id="1.10.10.10">
    <property type="entry name" value="Winged helix-like DNA-binding domain superfamily/Winged helix DNA-binding domain"/>
    <property type="match status" value="1"/>
</dbReference>
<dbReference type="RefSeq" id="WP_083586520.1">
    <property type="nucleotide sequence ID" value="NZ_FRXN01000006.1"/>
</dbReference>
<proteinExistence type="predicted"/>
<dbReference type="SUPFAM" id="SSF53822">
    <property type="entry name" value="Periplasmic binding protein-like I"/>
    <property type="match status" value="1"/>
</dbReference>
<evidence type="ECO:0000313" key="5">
    <source>
        <dbReference type="EMBL" id="SHO64856.1"/>
    </source>
</evidence>
<dbReference type="GO" id="GO:0003700">
    <property type="term" value="F:DNA-binding transcription factor activity"/>
    <property type="evidence" value="ECO:0007669"/>
    <property type="project" value="InterPro"/>
</dbReference>
<dbReference type="STRING" id="1073327.SAMN04488108_3700"/>
<keyword evidence="1" id="KW-0805">Transcription regulation</keyword>
<dbReference type="Gene3D" id="3.40.50.2300">
    <property type="match status" value="2"/>
</dbReference>
<dbReference type="OrthoDB" id="742238at2"/>
<dbReference type="PANTHER" id="PTHR38445:SF10">
    <property type="entry name" value="GNTR-FAMILY TRANSCRIPTIONAL REGULATOR"/>
    <property type="match status" value="1"/>
</dbReference>
<dbReference type="GO" id="GO:0003677">
    <property type="term" value="F:DNA binding"/>
    <property type="evidence" value="ECO:0007669"/>
    <property type="project" value="UniProtKB-KW"/>
</dbReference>
<accession>A0A1M7ZJL8</accession>
<evidence type="ECO:0000256" key="3">
    <source>
        <dbReference type="ARBA" id="ARBA00023163"/>
    </source>
</evidence>